<dbReference type="AlphaFoldDB" id="A0A165PXZ0"/>
<keyword evidence="3" id="KW-1185">Reference proteome</keyword>
<name>A0A165PXZ0_9AGAM</name>
<sequence length="97" mass="11386">MGWLKETRWRGGRLMKHDILCFLVWRVILAIQASSVPCERDFSDAALTDDKRRGRLSLTMFSAIQSLKSKYKTEQRLQELEAAARREAQKRCWDDDP</sequence>
<evidence type="ECO:0008006" key="4">
    <source>
        <dbReference type="Google" id="ProtNLM"/>
    </source>
</evidence>
<evidence type="ECO:0000256" key="1">
    <source>
        <dbReference type="SAM" id="SignalP"/>
    </source>
</evidence>
<accession>A0A165PXZ0</accession>
<protein>
    <recommendedName>
        <fullName evidence="4">HAT C-terminal dimerisation domain-containing protein</fullName>
    </recommendedName>
</protein>
<proteinExistence type="predicted"/>
<evidence type="ECO:0000313" key="3">
    <source>
        <dbReference type="Proteomes" id="UP000076761"/>
    </source>
</evidence>
<dbReference type="InParanoid" id="A0A165PXZ0"/>
<dbReference type="Proteomes" id="UP000076761">
    <property type="component" value="Unassembled WGS sequence"/>
</dbReference>
<gene>
    <name evidence="2" type="ORF">NEOLEDRAFT_1244401</name>
</gene>
<organism evidence="2 3">
    <name type="scientific">Neolentinus lepideus HHB14362 ss-1</name>
    <dbReference type="NCBI Taxonomy" id="1314782"/>
    <lineage>
        <taxon>Eukaryota</taxon>
        <taxon>Fungi</taxon>
        <taxon>Dikarya</taxon>
        <taxon>Basidiomycota</taxon>
        <taxon>Agaricomycotina</taxon>
        <taxon>Agaricomycetes</taxon>
        <taxon>Gloeophyllales</taxon>
        <taxon>Gloeophyllaceae</taxon>
        <taxon>Neolentinus</taxon>
    </lineage>
</organism>
<dbReference type="SUPFAM" id="SSF53098">
    <property type="entry name" value="Ribonuclease H-like"/>
    <property type="match status" value="1"/>
</dbReference>
<dbReference type="OrthoDB" id="3270175at2759"/>
<feature type="signal peptide" evidence="1">
    <location>
        <begin position="1"/>
        <end position="30"/>
    </location>
</feature>
<evidence type="ECO:0000313" key="2">
    <source>
        <dbReference type="EMBL" id="KZT21646.1"/>
    </source>
</evidence>
<reference evidence="2 3" key="1">
    <citation type="journal article" date="2016" name="Mol. Biol. Evol.">
        <title>Comparative Genomics of Early-Diverging Mushroom-Forming Fungi Provides Insights into the Origins of Lignocellulose Decay Capabilities.</title>
        <authorList>
            <person name="Nagy L.G."/>
            <person name="Riley R."/>
            <person name="Tritt A."/>
            <person name="Adam C."/>
            <person name="Daum C."/>
            <person name="Floudas D."/>
            <person name="Sun H."/>
            <person name="Yadav J.S."/>
            <person name="Pangilinan J."/>
            <person name="Larsson K.H."/>
            <person name="Matsuura K."/>
            <person name="Barry K."/>
            <person name="Labutti K."/>
            <person name="Kuo R."/>
            <person name="Ohm R.A."/>
            <person name="Bhattacharya S.S."/>
            <person name="Shirouzu T."/>
            <person name="Yoshinaga Y."/>
            <person name="Martin F.M."/>
            <person name="Grigoriev I.V."/>
            <person name="Hibbett D.S."/>
        </authorList>
    </citation>
    <scope>NUCLEOTIDE SEQUENCE [LARGE SCALE GENOMIC DNA]</scope>
    <source>
        <strain evidence="2 3">HHB14362 ss-1</strain>
    </source>
</reference>
<dbReference type="EMBL" id="KV425604">
    <property type="protein sequence ID" value="KZT21646.1"/>
    <property type="molecule type" value="Genomic_DNA"/>
</dbReference>
<feature type="chain" id="PRO_5007864446" description="HAT C-terminal dimerisation domain-containing protein" evidence="1">
    <location>
        <begin position="31"/>
        <end position="97"/>
    </location>
</feature>
<dbReference type="InterPro" id="IPR012337">
    <property type="entry name" value="RNaseH-like_sf"/>
</dbReference>
<keyword evidence="1" id="KW-0732">Signal</keyword>